<gene>
    <name evidence="2" type="ORF">PXEA_LOCUS525</name>
</gene>
<keyword evidence="1" id="KW-0732">Signal</keyword>
<comment type="caution">
    <text evidence="2">The sequence shown here is derived from an EMBL/GenBank/DDBJ whole genome shotgun (WGS) entry which is preliminary data.</text>
</comment>
<dbReference type="Proteomes" id="UP000784294">
    <property type="component" value="Unassembled WGS sequence"/>
</dbReference>
<sequence>MMVVLVHWLSSLVSHSSSSPIPLPTSPLCLRPSESEAIPVVASEFRPLHLHAICTHSISVFLLSQTLLSYLHSPGYHALQPDLTQPLTPYSTEEVGQCHAIARNLILM</sequence>
<keyword evidence="3" id="KW-1185">Reference proteome</keyword>
<accession>A0A3S4ZMH5</accession>
<feature type="signal peptide" evidence="1">
    <location>
        <begin position="1"/>
        <end position="18"/>
    </location>
</feature>
<evidence type="ECO:0000313" key="3">
    <source>
        <dbReference type="Proteomes" id="UP000784294"/>
    </source>
</evidence>
<evidence type="ECO:0000313" key="2">
    <source>
        <dbReference type="EMBL" id="VEL07085.1"/>
    </source>
</evidence>
<feature type="chain" id="PRO_5018717656" evidence="1">
    <location>
        <begin position="19"/>
        <end position="108"/>
    </location>
</feature>
<dbReference type="EMBL" id="CAAALY010000985">
    <property type="protein sequence ID" value="VEL07085.1"/>
    <property type="molecule type" value="Genomic_DNA"/>
</dbReference>
<protein>
    <submittedName>
        <fullName evidence="2">Uncharacterized protein</fullName>
    </submittedName>
</protein>
<proteinExistence type="predicted"/>
<reference evidence="2" key="1">
    <citation type="submission" date="2018-11" db="EMBL/GenBank/DDBJ databases">
        <authorList>
            <consortium name="Pathogen Informatics"/>
        </authorList>
    </citation>
    <scope>NUCLEOTIDE SEQUENCE</scope>
</reference>
<evidence type="ECO:0000256" key="1">
    <source>
        <dbReference type="SAM" id="SignalP"/>
    </source>
</evidence>
<dbReference type="AlphaFoldDB" id="A0A3S4ZMH5"/>
<organism evidence="2 3">
    <name type="scientific">Protopolystoma xenopodis</name>
    <dbReference type="NCBI Taxonomy" id="117903"/>
    <lineage>
        <taxon>Eukaryota</taxon>
        <taxon>Metazoa</taxon>
        <taxon>Spiralia</taxon>
        <taxon>Lophotrochozoa</taxon>
        <taxon>Platyhelminthes</taxon>
        <taxon>Monogenea</taxon>
        <taxon>Polyopisthocotylea</taxon>
        <taxon>Polystomatidea</taxon>
        <taxon>Polystomatidae</taxon>
        <taxon>Protopolystoma</taxon>
    </lineage>
</organism>
<name>A0A3S4ZMH5_9PLAT</name>